<dbReference type="AlphaFoldDB" id="A0AAE3EGK3"/>
<accession>A0AAE3EGK3</accession>
<evidence type="ECO:0000313" key="2">
    <source>
        <dbReference type="EMBL" id="MCD1654309.1"/>
    </source>
</evidence>
<proteinExistence type="predicted"/>
<organism evidence="2 3">
    <name type="scientific">Teretinema zuelzerae</name>
    <dbReference type="NCBI Taxonomy" id="156"/>
    <lineage>
        <taxon>Bacteria</taxon>
        <taxon>Pseudomonadati</taxon>
        <taxon>Spirochaetota</taxon>
        <taxon>Spirochaetia</taxon>
        <taxon>Spirochaetales</taxon>
        <taxon>Treponemataceae</taxon>
        <taxon>Teretinema</taxon>
    </lineage>
</organism>
<name>A0AAE3EGK3_9SPIR</name>
<protein>
    <submittedName>
        <fullName evidence="2">Uncharacterized protein</fullName>
    </submittedName>
</protein>
<sequence>MCTQPRRFRIAVLFLLCVAGALAAESGVVLLDGMNRPQNAPRFSPLFPHALTQAGAVEIASSAGLSGDYVLTREEAESLRAESPRLQSVLLNNDIFAIYGKPGARSMGLLGQHSLEGIEPIMKEFVQAYDEANGIRGIIPAFYIIYGTVWPEGKIGILQDAVTRSYIEFAAARGWYVYLDHQIGRYSVDDAMKKLLPWLKYPNVHLALDPEWRTEKPMQEIGYVTAEELNRAQKMMEDYMIEHGLPGRRMLVVHQFKPKMISNRPAVRSDFDLVQLIHCADGFGSPSLKKNTYAFNALAANMPLKSFKLFLKPTVAGAGWDQPLMTPQEVLSLDPRPYLIMYQ</sequence>
<gene>
    <name evidence="2" type="ORF">K7J14_06275</name>
</gene>
<dbReference type="RefSeq" id="WP_408033975.1">
    <property type="nucleotide sequence ID" value="NZ_JAINWA010000001.1"/>
</dbReference>
<dbReference type="EMBL" id="JAINWA010000001">
    <property type="protein sequence ID" value="MCD1654309.1"/>
    <property type="molecule type" value="Genomic_DNA"/>
</dbReference>
<evidence type="ECO:0000313" key="3">
    <source>
        <dbReference type="Proteomes" id="UP001198163"/>
    </source>
</evidence>
<keyword evidence="1" id="KW-0732">Signal</keyword>
<feature type="signal peptide" evidence="1">
    <location>
        <begin position="1"/>
        <end position="23"/>
    </location>
</feature>
<reference evidence="2" key="1">
    <citation type="submission" date="2021-08" db="EMBL/GenBank/DDBJ databases">
        <title>Comparative analyses of Brucepasteria parasyntrophica and Teretinema zuelzerae.</title>
        <authorList>
            <person name="Song Y."/>
            <person name="Brune A."/>
        </authorList>
    </citation>
    <scope>NUCLEOTIDE SEQUENCE</scope>
    <source>
        <strain evidence="2">DSM 1903</strain>
    </source>
</reference>
<dbReference type="Proteomes" id="UP001198163">
    <property type="component" value="Unassembled WGS sequence"/>
</dbReference>
<keyword evidence="3" id="KW-1185">Reference proteome</keyword>
<comment type="caution">
    <text evidence="2">The sequence shown here is derived from an EMBL/GenBank/DDBJ whole genome shotgun (WGS) entry which is preliminary data.</text>
</comment>
<feature type="chain" id="PRO_5042000734" evidence="1">
    <location>
        <begin position="24"/>
        <end position="343"/>
    </location>
</feature>
<evidence type="ECO:0000256" key="1">
    <source>
        <dbReference type="SAM" id="SignalP"/>
    </source>
</evidence>